<comment type="subcellular location">
    <subcellularLocation>
        <location evidence="1">Secreted</location>
    </subcellularLocation>
</comment>
<dbReference type="EMBL" id="JH818398">
    <property type="protein sequence ID" value="EKC36664.1"/>
    <property type="molecule type" value="Genomic_DNA"/>
</dbReference>
<dbReference type="Gene3D" id="2.60.120.40">
    <property type="match status" value="1"/>
</dbReference>
<accession>K1QZQ7</accession>
<dbReference type="HOGENOM" id="CLU_1367421_0_0_1"/>
<dbReference type="GO" id="GO:0005581">
    <property type="term" value="C:collagen trimer"/>
    <property type="evidence" value="ECO:0007669"/>
    <property type="project" value="UniProtKB-KW"/>
</dbReference>
<protein>
    <submittedName>
        <fullName evidence="4">Collagen alpha-2(VIII) chain</fullName>
    </submittedName>
</protein>
<dbReference type="Pfam" id="PF00386">
    <property type="entry name" value="C1q"/>
    <property type="match status" value="1"/>
</dbReference>
<evidence type="ECO:0000256" key="3">
    <source>
        <dbReference type="ARBA" id="ARBA00022729"/>
    </source>
</evidence>
<dbReference type="PANTHER" id="PTHR22923:SF116">
    <property type="entry name" value="C1Q DOMAIN-CONTAINING PROTEIN"/>
    <property type="match status" value="1"/>
</dbReference>
<dbReference type="InParanoid" id="K1QZQ7"/>
<dbReference type="InterPro" id="IPR008983">
    <property type="entry name" value="Tumour_necrosis_fac-like_dom"/>
</dbReference>
<dbReference type="InterPro" id="IPR001073">
    <property type="entry name" value="C1q_dom"/>
</dbReference>
<dbReference type="PRINTS" id="PR00007">
    <property type="entry name" value="COMPLEMNTC1Q"/>
</dbReference>
<dbReference type="GO" id="GO:0005576">
    <property type="term" value="C:extracellular region"/>
    <property type="evidence" value="ECO:0007669"/>
    <property type="project" value="UniProtKB-SubCell"/>
</dbReference>
<keyword evidence="3" id="KW-0732">Signal</keyword>
<dbReference type="SUPFAM" id="SSF49842">
    <property type="entry name" value="TNF-like"/>
    <property type="match status" value="1"/>
</dbReference>
<dbReference type="AlphaFoldDB" id="K1QZQ7"/>
<sequence length="200" mass="21892">MPDIFYSLILDLETKQFNLTMKSTTLTCLSACVLLILAPTGPVQGKSLLAIMSKQAETLQHGLDLASKVGDIGSKTYSIAFTAVTSSGTTYSSGSTIQFNRLKINHGNGFNTGNYRFTTPIGGLYVFSWNIGVHSSYVGNSNLIKNGSIYHQIHCQKTYQQCGATVTMWLNKGEQVWVTSGYSSIYVYATYSSFSGWKIN</sequence>
<name>K1QZQ7_MAGGI</name>
<evidence type="ECO:0000256" key="2">
    <source>
        <dbReference type="ARBA" id="ARBA00022525"/>
    </source>
</evidence>
<evidence type="ECO:0000256" key="1">
    <source>
        <dbReference type="ARBA" id="ARBA00004613"/>
    </source>
</evidence>
<proteinExistence type="predicted"/>
<dbReference type="InterPro" id="IPR050822">
    <property type="entry name" value="Cerebellin_Synaptic_Org"/>
</dbReference>
<dbReference type="PROSITE" id="PS50871">
    <property type="entry name" value="C1Q"/>
    <property type="match status" value="1"/>
</dbReference>
<dbReference type="SMART" id="SM00110">
    <property type="entry name" value="C1Q"/>
    <property type="match status" value="1"/>
</dbReference>
<reference evidence="4" key="1">
    <citation type="journal article" date="2012" name="Nature">
        <title>The oyster genome reveals stress adaptation and complexity of shell formation.</title>
        <authorList>
            <person name="Zhang G."/>
            <person name="Fang X."/>
            <person name="Guo X."/>
            <person name="Li L."/>
            <person name="Luo R."/>
            <person name="Xu F."/>
            <person name="Yang P."/>
            <person name="Zhang L."/>
            <person name="Wang X."/>
            <person name="Qi H."/>
            <person name="Xiong Z."/>
            <person name="Que H."/>
            <person name="Xie Y."/>
            <person name="Holland P.W."/>
            <person name="Paps J."/>
            <person name="Zhu Y."/>
            <person name="Wu F."/>
            <person name="Chen Y."/>
            <person name="Wang J."/>
            <person name="Peng C."/>
            <person name="Meng J."/>
            <person name="Yang L."/>
            <person name="Liu J."/>
            <person name="Wen B."/>
            <person name="Zhang N."/>
            <person name="Huang Z."/>
            <person name="Zhu Q."/>
            <person name="Feng Y."/>
            <person name="Mount A."/>
            <person name="Hedgecock D."/>
            <person name="Xu Z."/>
            <person name="Liu Y."/>
            <person name="Domazet-Loso T."/>
            <person name="Du Y."/>
            <person name="Sun X."/>
            <person name="Zhang S."/>
            <person name="Liu B."/>
            <person name="Cheng P."/>
            <person name="Jiang X."/>
            <person name="Li J."/>
            <person name="Fan D."/>
            <person name="Wang W."/>
            <person name="Fu W."/>
            <person name="Wang T."/>
            <person name="Wang B."/>
            <person name="Zhang J."/>
            <person name="Peng Z."/>
            <person name="Li Y."/>
            <person name="Li N."/>
            <person name="Wang J."/>
            <person name="Chen M."/>
            <person name="He Y."/>
            <person name="Tan F."/>
            <person name="Song X."/>
            <person name="Zheng Q."/>
            <person name="Huang R."/>
            <person name="Yang H."/>
            <person name="Du X."/>
            <person name="Chen L."/>
            <person name="Yang M."/>
            <person name="Gaffney P.M."/>
            <person name="Wang S."/>
            <person name="Luo L."/>
            <person name="She Z."/>
            <person name="Ming Y."/>
            <person name="Huang W."/>
            <person name="Zhang S."/>
            <person name="Huang B."/>
            <person name="Zhang Y."/>
            <person name="Qu T."/>
            <person name="Ni P."/>
            <person name="Miao G."/>
            <person name="Wang J."/>
            <person name="Wang Q."/>
            <person name="Steinberg C.E."/>
            <person name="Wang H."/>
            <person name="Li N."/>
            <person name="Qian L."/>
            <person name="Zhang G."/>
            <person name="Li Y."/>
            <person name="Yang H."/>
            <person name="Liu X."/>
            <person name="Wang J."/>
            <person name="Yin Y."/>
            <person name="Wang J."/>
        </authorList>
    </citation>
    <scope>NUCLEOTIDE SEQUENCE [LARGE SCALE GENOMIC DNA]</scope>
    <source>
        <strain evidence="4">05x7-T-G4-1.051#20</strain>
    </source>
</reference>
<gene>
    <name evidence="4" type="ORF">CGI_10015044</name>
</gene>
<organism evidence="4">
    <name type="scientific">Magallana gigas</name>
    <name type="common">Pacific oyster</name>
    <name type="synonym">Crassostrea gigas</name>
    <dbReference type="NCBI Taxonomy" id="29159"/>
    <lineage>
        <taxon>Eukaryota</taxon>
        <taxon>Metazoa</taxon>
        <taxon>Spiralia</taxon>
        <taxon>Lophotrochozoa</taxon>
        <taxon>Mollusca</taxon>
        <taxon>Bivalvia</taxon>
        <taxon>Autobranchia</taxon>
        <taxon>Pteriomorphia</taxon>
        <taxon>Ostreida</taxon>
        <taxon>Ostreoidea</taxon>
        <taxon>Ostreidae</taxon>
        <taxon>Magallana</taxon>
    </lineage>
</organism>
<evidence type="ECO:0000313" key="4">
    <source>
        <dbReference type="EMBL" id="EKC36664.1"/>
    </source>
</evidence>
<dbReference type="PANTHER" id="PTHR22923">
    <property type="entry name" value="CEREBELLIN-RELATED"/>
    <property type="match status" value="1"/>
</dbReference>
<keyword evidence="4" id="KW-0176">Collagen</keyword>
<keyword evidence="2" id="KW-0964">Secreted</keyword>